<keyword evidence="2" id="KW-1185">Reference proteome</keyword>
<organism evidence="1 2">
    <name type="scientific">Digitaria exilis</name>
    <dbReference type="NCBI Taxonomy" id="1010633"/>
    <lineage>
        <taxon>Eukaryota</taxon>
        <taxon>Viridiplantae</taxon>
        <taxon>Streptophyta</taxon>
        <taxon>Embryophyta</taxon>
        <taxon>Tracheophyta</taxon>
        <taxon>Spermatophyta</taxon>
        <taxon>Magnoliopsida</taxon>
        <taxon>Liliopsida</taxon>
        <taxon>Poales</taxon>
        <taxon>Poaceae</taxon>
        <taxon>PACMAD clade</taxon>
        <taxon>Panicoideae</taxon>
        <taxon>Panicodae</taxon>
        <taxon>Paniceae</taxon>
        <taxon>Anthephorinae</taxon>
        <taxon>Digitaria</taxon>
    </lineage>
</organism>
<reference evidence="1" key="1">
    <citation type="submission" date="2020-07" db="EMBL/GenBank/DDBJ databases">
        <title>Genome sequence and genetic diversity analysis of an under-domesticated orphan crop, white fonio (Digitaria exilis).</title>
        <authorList>
            <person name="Bennetzen J.L."/>
            <person name="Chen S."/>
            <person name="Ma X."/>
            <person name="Wang X."/>
            <person name="Yssel A.E.J."/>
            <person name="Chaluvadi S.R."/>
            <person name="Johnson M."/>
            <person name="Gangashetty P."/>
            <person name="Hamidou F."/>
            <person name="Sanogo M.D."/>
            <person name="Zwaenepoel A."/>
            <person name="Wallace J."/>
            <person name="Van De Peer Y."/>
            <person name="Van Deynze A."/>
        </authorList>
    </citation>
    <scope>NUCLEOTIDE SEQUENCE</scope>
    <source>
        <tissue evidence="1">Leaves</tissue>
    </source>
</reference>
<dbReference type="Gene3D" id="3.30.430.20">
    <property type="entry name" value="Gnk2 domain, C-X8-C-X2-C motif"/>
    <property type="match status" value="1"/>
</dbReference>
<proteinExistence type="predicted"/>
<dbReference type="AlphaFoldDB" id="A0A835FY08"/>
<comment type="caution">
    <text evidence="1">The sequence shown here is derived from an EMBL/GenBank/DDBJ whole genome shotgun (WGS) entry which is preliminary data.</text>
</comment>
<dbReference type="Proteomes" id="UP000636709">
    <property type="component" value="Unassembled WGS sequence"/>
</dbReference>
<gene>
    <name evidence="1" type="ORF">HU200_003316</name>
</gene>
<protein>
    <recommendedName>
        <fullName evidence="3">Gnk2-homologous domain-containing protein</fullName>
    </recommendedName>
</protein>
<sequence>MCASKFDAVMWLSACTFRYSAVAFFIEFDQDHFAFTPELLAIRAATSSSSSGSAELDREFVALLRWPTGTTYLSPWEAGGQQRLRAVTQCTKDLSGGDCKACLKAAIA</sequence>
<dbReference type="OrthoDB" id="696781at2759"/>
<dbReference type="InterPro" id="IPR038408">
    <property type="entry name" value="GNK2_sf"/>
</dbReference>
<accession>A0A835FY08</accession>
<name>A0A835FY08_9POAL</name>
<dbReference type="EMBL" id="JACEFO010000191">
    <property type="protein sequence ID" value="KAF8776595.1"/>
    <property type="molecule type" value="Genomic_DNA"/>
</dbReference>
<evidence type="ECO:0000313" key="1">
    <source>
        <dbReference type="EMBL" id="KAF8776595.1"/>
    </source>
</evidence>
<evidence type="ECO:0008006" key="3">
    <source>
        <dbReference type="Google" id="ProtNLM"/>
    </source>
</evidence>
<evidence type="ECO:0000313" key="2">
    <source>
        <dbReference type="Proteomes" id="UP000636709"/>
    </source>
</evidence>